<dbReference type="AlphaFoldDB" id="A0A3Q3J9K7"/>
<reference evidence="1" key="1">
    <citation type="submission" date="2025-08" db="UniProtKB">
        <authorList>
            <consortium name="Ensembl"/>
        </authorList>
    </citation>
    <scope>IDENTIFICATION</scope>
</reference>
<accession>A0A3Q3J9K7</accession>
<evidence type="ECO:0000313" key="1">
    <source>
        <dbReference type="Ensembl" id="ENSMALP00000010172.1"/>
    </source>
</evidence>
<dbReference type="Ensembl" id="ENSMALT00000010390.1">
    <property type="protein sequence ID" value="ENSMALP00000010172.1"/>
    <property type="gene ID" value="ENSMALG00000007244.1"/>
</dbReference>
<keyword evidence="2" id="KW-1185">Reference proteome</keyword>
<proteinExistence type="predicted"/>
<protein>
    <submittedName>
        <fullName evidence="1">Uncharacterized protein</fullName>
    </submittedName>
</protein>
<dbReference type="Proteomes" id="UP000261600">
    <property type="component" value="Unplaced"/>
</dbReference>
<organism evidence="1 2">
    <name type="scientific">Monopterus albus</name>
    <name type="common">Swamp eel</name>
    <dbReference type="NCBI Taxonomy" id="43700"/>
    <lineage>
        <taxon>Eukaryota</taxon>
        <taxon>Metazoa</taxon>
        <taxon>Chordata</taxon>
        <taxon>Craniata</taxon>
        <taxon>Vertebrata</taxon>
        <taxon>Euteleostomi</taxon>
        <taxon>Actinopterygii</taxon>
        <taxon>Neopterygii</taxon>
        <taxon>Teleostei</taxon>
        <taxon>Neoteleostei</taxon>
        <taxon>Acanthomorphata</taxon>
        <taxon>Anabantaria</taxon>
        <taxon>Synbranchiformes</taxon>
        <taxon>Synbranchidae</taxon>
        <taxon>Monopterus</taxon>
    </lineage>
</organism>
<evidence type="ECO:0000313" key="2">
    <source>
        <dbReference type="Proteomes" id="UP000261600"/>
    </source>
</evidence>
<reference evidence="1" key="2">
    <citation type="submission" date="2025-09" db="UniProtKB">
        <authorList>
            <consortium name="Ensembl"/>
        </authorList>
    </citation>
    <scope>IDENTIFICATION</scope>
</reference>
<name>A0A3Q3J9K7_MONAL</name>
<sequence>SGQVSLSELREGIKRGEGVIDLQHEQPAKWNSGLYRDLQTKLHFAIVIFSYKCLFHPCDKDQCSKLEQYCTPRVCRKTVSGSKSGVLQNSRWCNR</sequence>